<dbReference type="EMBL" id="CP182909">
    <property type="protein sequence ID" value="XPM66556.1"/>
    <property type="molecule type" value="Genomic_DNA"/>
</dbReference>
<evidence type="ECO:0000313" key="2">
    <source>
        <dbReference type="Proteomes" id="UP000095472"/>
    </source>
</evidence>
<reference evidence="1 2" key="1">
    <citation type="journal article" date="2016" name="Genome Announc.">
        <title>Draft Genome Sequence of the Thermotolerant Cyanobacterium Desertifilum sp. IPPAS B-1220.</title>
        <authorList>
            <person name="Mironov K.S."/>
            <person name="Sinetova M.A."/>
            <person name="Bolatkhan K."/>
            <person name="Zayadan B.K."/>
            <person name="Ustinova V.V."/>
            <person name="Kupriyanova E.V."/>
            <person name="Skrypnik A.N."/>
            <person name="Gogoleva N.E."/>
            <person name="Gogolev Y.V."/>
            <person name="Los D.A."/>
        </authorList>
    </citation>
    <scope>NUCLEOTIDE SEQUENCE [LARGE SCALE GENOMIC DNA]</scope>
    <source>
        <strain evidence="1 2">IPPAS B-1220</strain>
    </source>
</reference>
<name>A0ACD5H328_9CYAN</name>
<gene>
    <name evidence="1" type="ORF">BH720_015455</name>
</gene>
<sequence>MTQSVSRSYVTQLQECIALAREVSKQPQANQAFAALRDKVAQENPDHARLLELLWGNLSRRVVLRSFGDKLAMWKKNFPNGWQKITYNCAKIICG</sequence>
<organism evidence="1 2">
    <name type="scientific">Desertifilum tharense IPPAS B-1220</name>
    <dbReference type="NCBI Taxonomy" id="1781255"/>
    <lineage>
        <taxon>Bacteria</taxon>
        <taxon>Bacillati</taxon>
        <taxon>Cyanobacteriota</taxon>
        <taxon>Cyanophyceae</taxon>
        <taxon>Desertifilales</taxon>
        <taxon>Desertifilaceae</taxon>
        <taxon>Desertifilum</taxon>
    </lineage>
</organism>
<accession>A0ACD5H328</accession>
<evidence type="ECO:0000313" key="1">
    <source>
        <dbReference type="EMBL" id="XPM66556.1"/>
    </source>
</evidence>
<protein>
    <submittedName>
        <fullName evidence="1">Uncharacterized protein</fullName>
    </submittedName>
</protein>
<dbReference type="Proteomes" id="UP000095472">
    <property type="component" value="Chromosome"/>
</dbReference>
<keyword evidence="2" id="KW-1185">Reference proteome</keyword>
<proteinExistence type="predicted"/>